<keyword evidence="6 12" id="KW-0732">Signal</keyword>
<dbReference type="Pfam" id="PF04901">
    <property type="entry name" value="RAMP"/>
    <property type="match status" value="1"/>
</dbReference>
<evidence type="ECO:0000256" key="9">
    <source>
        <dbReference type="ARBA" id="ARBA00023157"/>
    </source>
</evidence>
<keyword evidence="4" id="KW-1003">Cell membrane</keyword>
<dbReference type="GO" id="GO:0005886">
    <property type="term" value="C:plasma membrane"/>
    <property type="evidence" value="ECO:0007669"/>
    <property type="project" value="UniProtKB-SubCell"/>
</dbReference>
<dbReference type="Gene3D" id="1.10.150.510">
    <property type="entry name" value="Receptor activity modifying family"/>
    <property type="match status" value="1"/>
</dbReference>
<dbReference type="FunFam" id="1.10.150.510:FF:000004">
    <property type="entry name" value="Receptor activity modifying protein 1"/>
    <property type="match status" value="1"/>
</dbReference>
<evidence type="ECO:0000256" key="12">
    <source>
        <dbReference type="SAM" id="SignalP"/>
    </source>
</evidence>
<feature type="transmembrane region" description="Helical" evidence="11">
    <location>
        <begin position="113"/>
        <end position="135"/>
    </location>
</feature>
<dbReference type="GO" id="GO:0015026">
    <property type="term" value="F:coreceptor activity"/>
    <property type="evidence" value="ECO:0007669"/>
    <property type="project" value="InterPro"/>
</dbReference>
<feature type="signal peptide" evidence="12">
    <location>
        <begin position="1"/>
        <end position="21"/>
    </location>
</feature>
<protein>
    <submittedName>
        <fullName evidence="13">Receptor activity modifying protein 1</fullName>
    </submittedName>
</protein>
<keyword evidence="5 11" id="KW-0812">Transmembrane</keyword>
<evidence type="ECO:0000256" key="7">
    <source>
        <dbReference type="ARBA" id="ARBA00022989"/>
    </source>
</evidence>
<dbReference type="InterPro" id="IPR006985">
    <property type="entry name" value="RAMP"/>
</dbReference>
<dbReference type="PANTHER" id="PTHR14076:SF7">
    <property type="entry name" value="RECEPTOR ACTIVITY-MODIFYING PROTEIN 1-LIKE"/>
    <property type="match status" value="1"/>
</dbReference>
<evidence type="ECO:0000256" key="4">
    <source>
        <dbReference type="ARBA" id="ARBA00022475"/>
    </source>
</evidence>
<keyword evidence="7 11" id="KW-1133">Transmembrane helix</keyword>
<comment type="similarity">
    <text evidence="2">Belongs to the RAMP family.</text>
</comment>
<proteinExistence type="evidence at transcript level"/>
<keyword evidence="10 13" id="KW-0675">Receptor</keyword>
<evidence type="ECO:0000256" key="10">
    <source>
        <dbReference type="ARBA" id="ARBA00023170"/>
    </source>
</evidence>
<evidence type="ECO:0000256" key="1">
    <source>
        <dbReference type="ARBA" id="ARBA00004251"/>
    </source>
</evidence>
<evidence type="ECO:0000256" key="5">
    <source>
        <dbReference type="ARBA" id="ARBA00022692"/>
    </source>
</evidence>
<gene>
    <name evidence="13" type="primary">Bf-RAMP1</name>
</gene>
<comment type="subcellular location">
    <subcellularLocation>
        <location evidence="1">Cell membrane</location>
        <topology evidence="1">Single-pass type I membrane protein</topology>
    </subcellularLocation>
</comment>
<name>A0A110AZJ4_BRAFL</name>
<evidence type="ECO:0000256" key="8">
    <source>
        <dbReference type="ARBA" id="ARBA00023136"/>
    </source>
</evidence>
<dbReference type="GO" id="GO:0008277">
    <property type="term" value="P:regulation of G protein-coupled receptor signaling pathway"/>
    <property type="evidence" value="ECO:0007669"/>
    <property type="project" value="InterPro"/>
</dbReference>
<feature type="chain" id="PRO_5007142664" evidence="12">
    <location>
        <begin position="22"/>
        <end position="140"/>
    </location>
</feature>
<evidence type="ECO:0000256" key="11">
    <source>
        <dbReference type="SAM" id="Phobius"/>
    </source>
</evidence>
<organism evidence="13">
    <name type="scientific">Branchiostoma floridae</name>
    <name type="common">Florida lancelet</name>
    <name type="synonym">Amphioxus</name>
    <dbReference type="NCBI Taxonomy" id="7739"/>
    <lineage>
        <taxon>Eukaryota</taxon>
        <taxon>Metazoa</taxon>
        <taxon>Chordata</taxon>
        <taxon>Cephalochordata</taxon>
        <taxon>Leptocardii</taxon>
        <taxon>Amphioxiformes</taxon>
        <taxon>Branchiostomatidae</taxon>
        <taxon>Branchiostoma</taxon>
    </lineage>
</organism>
<dbReference type="EMBL" id="AB979722">
    <property type="protein sequence ID" value="BAU51797.1"/>
    <property type="molecule type" value="mRNA"/>
</dbReference>
<evidence type="ECO:0000256" key="6">
    <source>
        <dbReference type="ARBA" id="ARBA00022729"/>
    </source>
</evidence>
<dbReference type="GO" id="GO:0006886">
    <property type="term" value="P:intracellular protein transport"/>
    <property type="evidence" value="ECO:0007669"/>
    <property type="project" value="InterPro"/>
</dbReference>
<dbReference type="PANTHER" id="PTHR14076">
    <property type="entry name" value="RECEPTOR ACTIVITY MODIFYING PROTEIN RAMP"/>
    <property type="match status" value="1"/>
</dbReference>
<evidence type="ECO:0000256" key="3">
    <source>
        <dbReference type="ARBA" id="ARBA00022448"/>
    </source>
</evidence>
<keyword evidence="8 11" id="KW-0472">Membrane</keyword>
<keyword evidence="9" id="KW-1015">Disulfide bond</keyword>
<accession>A0A110AZJ4</accession>
<evidence type="ECO:0000256" key="2">
    <source>
        <dbReference type="ARBA" id="ARBA00007087"/>
    </source>
</evidence>
<dbReference type="AlphaFoldDB" id="A0A110AZJ4"/>
<reference evidence="13" key="1">
    <citation type="journal article" date="2016" name="J. Biol. Chem.">
        <title>Evidence for Conservation of the Calcitonin Superfamily and Activity-regulating Mechanisms in the Basal Chordate Branchiostoma floridae: INSIGHTS INTO THE MOLECULAR AND FUNCTIONAL EVOLUTION IN CHORDATES.</title>
        <authorList>
            <person name="Sekiguchi T."/>
            <person name="Kuwasako K."/>
            <person name="Ogasawara M."/>
            <person name="Takahashi H."/>
            <person name="Matsubara S."/>
            <person name="Osugi T."/>
            <person name="Muramatsu I."/>
            <person name="Sasayama Y."/>
            <person name="Suzuki N."/>
            <person name="Satake H."/>
        </authorList>
    </citation>
    <scope>NUCLEOTIDE SEQUENCE</scope>
</reference>
<keyword evidence="3" id="KW-0813">Transport</keyword>
<sequence length="140" mass="16132">MASTRVTVLSCTFVMLQLLLAAGLCPDMQTYDSWMAWCEDEFTYSVNITYICDWAQTIELYSRVTKCAEAVSPTLNCTDRRRLFDVFMLDLHRRFFANCTPLQEPDFDAPDDVFAAAVAIPTILVWVAVFAWTYWNANKR</sequence>
<dbReference type="InterPro" id="IPR038126">
    <property type="entry name" value="RAMP_sf"/>
</dbReference>
<evidence type="ECO:0000313" key="13">
    <source>
        <dbReference type="EMBL" id="BAU51797.1"/>
    </source>
</evidence>